<keyword evidence="1" id="KW-0812">Transmembrane</keyword>
<proteinExistence type="predicted"/>
<keyword evidence="1" id="KW-1133">Transmembrane helix</keyword>
<gene>
    <name evidence="2" type="ORF">Q5P01_020212</name>
</gene>
<sequence>MLTSADPNTTSVSSDEQLMASRPHLFIDPSPIRRDPLPFTSTQPLYLLLVSFFFFFSSFSSPLSPCCPLFSPACRGRAMTEVSAQVTVIL</sequence>
<organism evidence="2 3">
    <name type="scientific">Channa striata</name>
    <name type="common">Snakehead murrel</name>
    <name type="synonym">Ophicephalus striatus</name>
    <dbReference type="NCBI Taxonomy" id="64152"/>
    <lineage>
        <taxon>Eukaryota</taxon>
        <taxon>Metazoa</taxon>
        <taxon>Chordata</taxon>
        <taxon>Craniata</taxon>
        <taxon>Vertebrata</taxon>
        <taxon>Euteleostomi</taxon>
        <taxon>Actinopterygii</taxon>
        <taxon>Neopterygii</taxon>
        <taxon>Teleostei</taxon>
        <taxon>Neoteleostei</taxon>
        <taxon>Acanthomorphata</taxon>
        <taxon>Anabantaria</taxon>
        <taxon>Anabantiformes</taxon>
        <taxon>Channoidei</taxon>
        <taxon>Channidae</taxon>
        <taxon>Channa</taxon>
    </lineage>
</organism>
<dbReference type="AlphaFoldDB" id="A0AA88S1R5"/>
<evidence type="ECO:0000313" key="3">
    <source>
        <dbReference type="Proteomes" id="UP001187415"/>
    </source>
</evidence>
<keyword evidence="1" id="KW-0472">Membrane</keyword>
<accession>A0AA88S1R5</accession>
<keyword evidence="3" id="KW-1185">Reference proteome</keyword>
<feature type="transmembrane region" description="Helical" evidence="1">
    <location>
        <begin position="45"/>
        <end position="70"/>
    </location>
</feature>
<protein>
    <submittedName>
        <fullName evidence="2">Uncharacterized protein</fullName>
    </submittedName>
</protein>
<evidence type="ECO:0000256" key="1">
    <source>
        <dbReference type="SAM" id="Phobius"/>
    </source>
</evidence>
<comment type="caution">
    <text evidence="2">The sequence shown here is derived from an EMBL/GenBank/DDBJ whole genome shotgun (WGS) entry which is preliminary data.</text>
</comment>
<reference evidence="2" key="1">
    <citation type="submission" date="2023-07" db="EMBL/GenBank/DDBJ databases">
        <title>Chromosome-level Genome Assembly of Striped Snakehead (Channa striata).</title>
        <authorList>
            <person name="Liu H."/>
        </authorList>
    </citation>
    <scope>NUCLEOTIDE SEQUENCE</scope>
    <source>
        <strain evidence="2">Gz</strain>
        <tissue evidence="2">Muscle</tissue>
    </source>
</reference>
<name>A0AA88S1R5_CHASR</name>
<dbReference type="Proteomes" id="UP001187415">
    <property type="component" value="Unassembled WGS sequence"/>
</dbReference>
<dbReference type="EMBL" id="JAUPFM010000016">
    <property type="protein sequence ID" value="KAK2825998.1"/>
    <property type="molecule type" value="Genomic_DNA"/>
</dbReference>
<evidence type="ECO:0000313" key="2">
    <source>
        <dbReference type="EMBL" id="KAK2825998.1"/>
    </source>
</evidence>